<evidence type="ECO:0000259" key="6">
    <source>
        <dbReference type="Pfam" id="PF03544"/>
    </source>
</evidence>
<dbReference type="SUPFAM" id="SSF74653">
    <property type="entry name" value="TolA/TonB C-terminal domain"/>
    <property type="match status" value="1"/>
</dbReference>
<dbReference type="NCBIfam" id="TIGR01352">
    <property type="entry name" value="tonB_Cterm"/>
    <property type="match status" value="1"/>
</dbReference>
<evidence type="ECO:0000313" key="7">
    <source>
        <dbReference type="EMBL" id="OWR00518.1"/>
    </source>
</evidence>
<evidence type="ECO:0000256" key="2">
    <source>
        <dbReference type="ARBA" id="ARBA00022692"/>
    </source>
</evidence>
<dbReference type="AlphaFoldDB" id="A0A254MZW0"/>
<dbReference type="InterPro" id="IPR006260">
    <property type="entry name" value="TonB/TolA_C"/>
</dbReference>
<evidence type="ECO:0000256" key="4">
    <source>
        <dbReference type="ARBA" id="ARBA00023136"/>
    </source>
</evidence>
<organism evidence="7 8">
    <name type="scientific">Roseateles puraquae</name>
    <dbReference type="NCBI Taxonomy" id="431059"/>
    <lineage>
        <taxon>Bacteria</taxon>
        <taxon>Pseudomonadati</taxon>
        <taxon>Pseudomonadota</taxon>
        <taxon>Betaproteobacteria</taxon>
        <taxon>Burkholderiales</taxon>
        <taxon>Sphaerotilaceae</taxon>
        <taxon>Roseateles</taxon>
    </lineage>
</organism>
<sequence>MLASASPTPPPAAPLPAAAQAVEPPPAAQEEPEEPLKLLARVNPTLPRQMQQGNFRSGFAQVQFTVAPDGSVQSATVIKASHSRLGTAAVDAVKQWRFAPIKKAREAAVEVAFNNDTE</sequence>
<proteinExistence type="predicted"/>
<accession>A0A254MZW0</accession>
<gene>
    <name evidence="7" type="ORF">CDO81_25610</name>
</gene>
<dbReference type="EMBL" id="NISI01000018">
    <property type="protein sequence ID" value="OWR00518.1"/>
    <property type="molecule type" value="Genomic_DNA"/>
</dbReference>
<feature type="region of interest" description="Disordered" evidence="5">
    <location>
        <begin position="1"/>
        <end position="33"/>
    </location>
</feature>
<evidence type="ECO:0000256" key="5">
    <source>
        <dbReference type="SAM" id="MobiDB-lite"/>
    </source>
</evidence>
<name>A0A254MZW0_9BURK</name>
<keyword evidence="3" id="KW-1133">Transmembrane helix</keyword>
<comment type="caution">
    <text evidence="7">The sequence shown here is derived from an EMBL/GenBank/DDBJ whole genome shotgun (WGS) entry which is preliminary data.</text>
</comment>
<dbReference type="GO" id="GO:0016020">
    <property type="term" value="C:membrane"/>
    <property type="evidence" value="ECO:0007669"/>
    <property type="project" value="UniProtKB-SubCell"/>
</dbReference>
<dbReference type="GO" id="GO:0055085">
    <property type="term" value="P:transmembrane transport"/>
    <property type="evidence" value="ECO:0007669"/>
    <property type="project" value="InterPro"/>
</dbReference>
<dbReference type="Proteomes" id="UP000197446">
    <property type="component" value="Unassembled WGS sequence"/>
</dbReference>
<keyword evidence="4" id="KW-0472">Membrane</keyword>
<reference evidence="7 8" key="1">
    <citation type="journal article" date="2007" name="Int. J. Syst. Evol. Microbiol.">
        <title>Description of Pelomonas aquatica sp. nov. and Pelomonas puraquae sp. nov., isolated from industrial and haemodialysis water.</title>
        <authorList>
            <person name="Gomila M."/>
            <person name="Bowien B."/>
            <person name="Falsen E."/>
            <person name="Moore E.R."/>
            <person name="Lalucat J."/>
        </authorList>
    </citation>
    <scope>NUCLEOTIDE SEQUENCE [LARGE SCALE GENOMIC DNA]</scope>
    <source>
        <strain evidence="7 8">CCUG 52769</strain>
    </source>
</reference>
<dbReference type="InterPro" id="IPR037682">
    <property type="entry name" value="TonB_C"/>
</dbReference>
<evidence type="ECO:0000256" key="1">
    <source>
        <dbReference type="ARBA" id="ARBA00004167"/>
    </source>
</evidence>
<protein>
    <recommendedName>
        <fullName evidence="6">TonB C-terminal domain-containing protein</fullName>
    </recommendedName>
</protein>
<keyword evidence="2" id="KW-0812">Transmembrane</keyword>
<feature type="domain" description="TonB C-terminal" evidence="6">
    <location>
        <begin position="56"/>
        <end position="110"/>
    </location>
</feature>
<comment type="subcellular location">
    <subcellularLocation>
        <location evidence="1">Membrane</location>
        <topology evidence="1">Single-pass membrane protein</topology>
    </subcellularLocation>
</comment>
<dbReference type="Pfam" id="PF03544">
    <property type="entry name" value="TonB_C"/>
    <property type="match status" value="1"/>
</dbReference>
<evidence type="ECO:0000256" key="3">
    <source>
        <dbReference type="ARBA" id="ARBA00022989"/>
    </source>
</evidence>
<keyword evidence="8" id="KW-1185">Reference proteome</keyword>
<evidence type="ECO:0000313" key="8">
    <source>
        <dbReference type="Proteomes" id="UP000197446"/>
    </source>
</evidence>
<dbReference type="Gene3D" id="3.30.2420.10">
    <property type="entry name" value="TonB"/>
    <property type="match status" value="1"/>
</dbReference>